<dbReference type="Gene3D" id="3.90.190.10">
    <property type="entry name" value="Protein tyrosine phosphatase superfamily"/>
    <property type="match status" value="1"/>
</dbReference>
<dbReference type="Proteomes" id="UP000095282">
    <property type="component" value="Unplaced"/>
</dbReference>
<organism evidence="3 4">
    <name type="scientific">Caenorhabditis tropicalis</name>
    <dbReference type="NCBI Taxonomy" id="1561998"/>
    <lineage>
        <taxon>Eukaryota</taxon>
        <taxon>Metazoa</taxon>
        <taxon>Ecdysozoa</taxon>
        <taxon>Nematoda</taxon>
        <taxon>Chromadorea</taxon>
        <taxon>Rhabditida</taxon>
        <taxon>Rhabditina</taxon>
        <taxon>Rhabditomorpha</taxon>
        <taxon>Rhabditoidea</taxon>
        <taxon>Rhabditidae</taxon>
        <taxon>Peloderinae</taxon>
        <taxon>Caenorhabditis</taxon>
    </lineage>
</organism>
<dbReference type="STRING" id="1561998.A0A1I7U452"/>
<dbReference type="InterPro" id="IPR051029">
    <property type="entry name" value="mRNA_Capping_Enz/RNA_Phosphat"/>
</dbReference>
<dbReference type="GO" id="GO:0005524">
    <property type="term" value="F:ATP binding"/>
    <property type="evidence" value="ECO:0007669"/>
    <property type="project" value="InterPro"/>
</dbReference>
<dbReference type="InterPro" id="IPR000387">
    <property type="entry name" value="Tyr_Pase_dom"/>
</dbReference>
<feature type="region of interest" description="Disordered" evidence="1">
    <location>
        <begin position="187"/>
        <end position="229"/>
    </location>
</feature>
<dbReference type="SUPFAM" id="SSF52799">
    <property type="entry name" value="(Phosphotyrosine protein) phosphatases II"/>
    <property type="match status" value="1"/>
</dbReference>
<feature type="compositionally biased region" description="Basic and acidic residues" evidence="1">
    <location>
        <begin position="187"/>
        <end position="205"/>
    </location>
</feature>
<dbReference type="GO" id="GO:0004484">
    <property type="term" value="F:mRNA guanylyltransferase activity"/>
    <property type="evidence" value="ECO:0007669"/>
    <property type="project" value="InterPro"/>
</dbReference>
<dbReference type="InterPro" id="IPR029021">
    <property type="entry name" value="Prot-tyrosine_phosphatase-like"/>
</dbReference>
<evidence type="ECO:0000256" key="1">
    <source>
        <dbReference type="SAM" id="MobiDB-lite"/>
    </source>
</evidence>
<dbReference type="SUPFAM" id="SSF56091">
    <property type="entry name" value="DNA ligase/mRNA capping enzyme, catalytic domain"/>
    <property type="match status" value="1"/>
</dbReference>
<dbReference type="CDD" id="cd07895">
    <property type="entry name" value="Adenylation_mRNA_capping"/>
    <property type="match status" value="1"/>
</dbReference>
<feature type="compositionally biased region" description="Polar residues" evidence="1">
    <location>
        <begin position="206"/>
        <end position="226"/>
    </location>
</feature>
<protein>
    <submittedName>
        <fullName evidence="4">TYR_PHOSPHATASE_2 domain-containing protein</fullName>
    </submittedName>
</protein>
<name>A0A1I7U452_9PELO</name>
<feature type="domain" description="Tyrosine specific protein phosphatases" evidence="2">
    <location>
        <begin position="111"/>
        <end position="178"/>
    </location>
</feature>
<dbReference type="WBParaSite" id="Csp11.Scaffold629.g14659.t1">
    <property type="protein sequence ID" value="Csp11.Scaffold629.g14659.t1"/>
    <property type="gene ID" value="Csp11.Scaffold629.g14659"/>
</dbReference>
<dbReference type="PANTHER" id="PTHR10367">
    <property type="entry name" value="MRNA-CAPPING ENZYME"/>
    <property type="match status" value="1"/>
</dbReference>
<dbReference type="PROSITE" id="PS00383">
    <property type="entry name" value="TYR_PHOSPHATASE_1"/>
    <property type="match status" value="1"/>
</dbReference>
<dbReference type="Gene3D" id="3.30.470.30">
    <property type="entry name" value="DNA ligase/mRNA capping enzyme"/>
    <property type="match status" value="1"/>
</dbReference>
<dbReference type="Pfam" id="PF00782">
    <property type="entry name" value="DSPc"/>
    <property type="match status" value="1"/>
</dbReference>
<dbReference type="InterPro" id="IPR000340">
    <property type="entry name" value="Dual-sp_phosphatase_cat-dom"/>
</dbReference>
<evidence type="ECO:0000313" key="4">
    <source>
        <dbReference type="WBParaSite" id="Csp11.Scaffold629.g14659.t1"/>
    </source>
</evidence>
<dbReference type="InterPro" id="IPR001339">
    <property type="entry name" value="mRNA_cap_enzyme_adenylation"/>
</dbReference>
<accession>A0A1I7U452</accession>
<dbReference type="InterPro" id="IPR016130">
    <property type="entry name" value="Tyr_Pase_AS"/>
</dbReference>
<keyword evidence="3" id="KW-1185">Reference proteome</keyword>
<dbReference type="eggNOG" id="KOG2386">
    <property type="taxonomic scope" value="Eukaryota"/>
</dbReference>
<dbReference type="GO" id="GO:0006370">
    <property type="term" value="P:7-methylguanosine mRNA capping"/>
    <property type="evidence" value="ECO:0007669"/>
    <property type="project" value="InterPro"/>
</dbReference>
<sequence length="380" mass="43498">MAPTPDKARMGLPDRWLHCPKTGTLVNNLFFPFKTPLCRMYDAQIAEKRHRFYPGDVFASPFLNGQKIGLWVDLTNTDRYYFTEEVTETGCIYKKMAMAGRGISPTQEETDRFIELVQKFRAENPDKIIGIHCTHGFNRTGFLIAAYLFQVELYGLDAAIGEFAGNRQGGIYKQDYVDDLYERYDPSETDRIVAPEKPDWEREVTNDTPSSSASQEQHSNGNSTKECPSKQFMDGLVPGVTVCEDAGKKSMLQARIQELCKYNKQGFPGLQPVSLSRHNIKLLEEEPYMVSWKADGMRYIVYINNGEVYAFDRDNEVFEIENLDFVGSDGSPLDGTLVDTEVIIDKVEVNGHMQNLPRMLIYDIMRHKVEGFYKEKYTEK</sequence>
<dbReference type="PROSITE" id="PS50056">
    <property type="entry name" value="TYR_PHOSPHATASE_2"/>
    <property type="match status" value="1"/>
</dbReference>
<reference evidence="4" key="1">
    <citation type="submission" date="2016-11" db="UniProtKB">
        <authorList>
            <consortium name="WormBaseParasite"/>
        </authorList>
    </citation>
    <scope>IDENTIFICATION</scope>
</reference>
<evidence type="ECO:0000259" key="2">
    <source>
        <dbReference type="PROSITE" id="PS50056"/>
    </source>
</evidence>
<proteinExistence type="predicted"/>
<dbReference type="Pfam" id="PF01331">
    <property type="entry name" value="mRNA_cap_enzyme"/>
    <property type="match status" value="1"/>
</dbReference>
<evidence type="ECO:0000313" key="3">
    <source>
        <dbReference type="Proteomes" id="UP000095282"/>
    </source>
</evidence>
<dbReference type="PANTHER" id="PTHR10367:SF17">
    <property type="entry name" value="MRNA-CAPPING ENZYME"/>
    <property type="match status" value="1"/>
</dbReference>
<dbReference type="AlphaFoldDB" id="A0A1I7U452"/>